<name>A0A8J5RFB5_ZIZPA</name>
<proteinExistence type="predicted"/>
<dbReference type="AlphaFoldDB" id="A0A8J5RFB5"/>
<accession>A0A8J5RFB5</accession>
<dbReference type="Proteomes" id="UP000729402">
    <property type="component" value="Unassembled WGS sequence"/>
</dbReference>
<reference evidence="1" key="1">
    <citation type="journal article" date="2021" name="bioRxiv">
        <title>Whole Genome Assembly and Annotation of Northern Wild Rice, Zizania palustris L., Supports a Whole Genome Duplication in the Zizania Genus.</title>
        <authorList>
            <person name="Haas M."/>
            <person name="Kono T."/>
            <person name="Macchietto M."/>
            <person name="Millas R."/>
            <person name="McGilp L."/>
            <person name="Shao M."/>
            <person name="Duquette J."/>
            <person name="Hirsch C.N."/>
            <person name="Kimball J."/>
        </authorList>
    </citation>
    <scope>NUCLEOTIDE SEQUENCE</scope>
    <source>
        <tissue evidence="1">Fresh leaf tissue</tissue>
    </source>
</reference>
<evidence type="ECO:0000313" key="1">
    <source>
        <dbReference type="EMBL" id="KAG8047967.1"/>
    </source>
</evidence>
<reference evidence="1" key="2">
    <citation type="submission" date="2021-02" db="EMBL/GenBank/DDBJ databases">
        <authorList>
            <person name="Kimball J.A."/>
            <person name="Haas M.W."/>
            <person name="Macchietto M."/>
            <person name="Kono T."/>
            <person name="Duquette J."/>
            <person name="Shao M."/>
        </authorList>
    </citation>
    <scope>NUCLEOTIDE SEQUENCE</scope>
    <source>
        <tissue evidence="1">Fresh leaf tissue</tissue>
    </source>
</reference>
<sequence>MACQEVSLQLFGELRSHFNARLHDSAFRYLPLREHDSYHNLYIPPTDDSNPSYQRVVRLLATMDHLHYKAFRIQLKKKRRMLAFDFRWSSW</sequence>
<gene>
    <name evidence="1" type="ORF">GUJ93_ZPchr0008g14037</name>
</gene>
<protein>
    <submittedName>
        <fullName evidence="1">Uncharacterized protein</fullName>
    </submittedName>
</protein>
<comment type="caution">
    <text evidence="1">The sequence shown here is derived from an EMBL/GenBank/DDBJ whole genome shotgun (WGS) entry which is preliminary data.</text>
</comment>
<keyword evidence="2" id="KW-1185">Reference proteome</keyword>
<organism evidence="1 2">
    <name type="scientific">Zizania palustris</name>
    <name type="common">Northern wild rice</name>
    <dbReference type="NCBI Taxonomy" id="103762"/>
    <lineage>
        <taxon>Eukaryota</taxon>
        <taxon>Viridiplantae</taxon>
        <taxon>Streptophyta</taxon>
        <taxon>Embryophyta</taxon>
        <taxon>Tracheophyta</taxon>
        <taxon>Spermatophyta</taxon>
        <taxon>Magnoliopsida</taxon>
        <taxon>Liliopsida</taxon>
        <taxon>Poales</taxon>
        <taxon>Poaceae</taxon>
        <taxon>BOP clade</taxon>
        <taxon>Oryzoideae</taxon>
        <taxon>Oryzeae</taxon>
        <taxon>Zizaniinae</taxon>
        <taxon>Zizania</taxon>
    </lineage>
</organism>
<dbReference type="EMBL" id="JAAALK010000290">
    <property type="protein sequence ID" value="KAG8047967.1"/>
    <property type="molecule type" value="Genomic_DNA"/>
</dbReference>
<evidence type="ECO:0000313" key="2">
    <source>
        <dbReference type="Proteomes" id="UP000729402"/>
    </source>
</evidence>